<dbReference type="Proteomes" id="UP000247233">
    <property type="component" value="Unassembled WGS sequence"/>
</dbReference>
<protein>
    <submittedName>
        <fullName evidence="1">Uncharacterized protein</fullName>
    </submittedName>
</protein>
<dbReference type="VEuPathDB" id="FungiDB:BO70DRAFT_425395"/>
<dbReference type="OrthoDB" id="4225570at2759"/>
<dbReference type="GeneID" id="37069919"/>
<keyword evidence="2" id="KW-1185">Reference proteome</keyword>
<proteinExistence type="predicted"/>
<name>A0A317X312_9EURO</name>
<evidence type="ECO:0000313" key="1">
    <source>
        <dbReference type="EMBL" id="PWY92725.1"/>
    </source>
</evidence>
<gene>
    <name evidence="1" type="ORF">BO70DRAFT_425395</name>
</gene>
<dbReference type="RefSeq" id="XP_025404464.1">
    <property type="nucleotide sequence ID" value="XM_025547682.1"/>
</dbReference>
<comment type="caution">
    <text evidence="1">The sequence shown here is derived from an EMBL/GenBank/DDBJ whole genome shotgun (WGS) entry which is preliminary data.</text>
</comment>
<organism evidence="1 2">
    <name type="scientific">Aspergillus heteromorphus CBS 117.55</name>
    <dbReference type="NCBI Taxonomy" id="1448321"/>
    <lineage>
        <taxon>Eukaryota</taxon>
        <taxon>Fungi</taxon>
        <taxon>Dikarya</taxon>
        <taxon>Ascomycota</taxon>
        <taxon>Pezizomycotina</taxon>
        <taxon>Eurotiomycetes</taxon>
        <taxon>Eurotiomycetidae</taxon>
        <taxon>Eurotiales</taxon>
        <taxon>Aspergillaceae</taxon>
        <taxon>Aspergillus</taxon>
        <taxon>Aspergillus subgen. Circumdati</taxon>
    </lineage>
</organism>
<dbReference type="EMBL" id="MSFL01000001">
    <property type="protein sequence ID" value="PWY92725.1"/>
    <property type="molecule type" value="Genomic_DNA"/>
</dbReference>
<dbReference type="AlphaFoldDB" id="A0A317X312"/>
<evidence type="ECO:0000313" key="2">
    <source>
        <dbReference type="Proteomes" id="UP000247233"/>
    </source>
</evidence>
<accession>A0A317X312</accession>
<reference evidence="1 2" key="1">
    <citation type="submission" date="2016-12" db="EMBL/GenBank/DDBJ databases">
        <title>The genomes of Aspergillus section Nigri reveals drivers in fungal speciation.</title>
        <authorList>
            <consortium name="DOE Joint Genome Institute"/>
            <person name="Vesth T.C."/>
            <person name="Nybo J."/>
            <person name="Theobald S."/>
            <person name="Brandl J."/>
            <person name="Frisvad J.C."/>
            <person name="Nielsen K.F."/>
            <person name="Lyhne E.K."/>
            <person name="Kogle M.E."/>
            <person name="Kuo A."/>
            <person name="Riley R."/>
            <person name="Clum A."/>
            <person name="Nolan M."/>
            <person name="Lipzen A."/>
            <person name="Salamov A."/>
            <person name="Henrissat B."/>
            <person name="Wiebenga A."/>
            <person name="De Vries R.P."/>
            <person name="Grigoriev I.V."/>
            <person name="Mortensen U.H."/>
            <person name="Andersen M.R."/>
            <person name="Baker S.E."/>
        </authorList>
    </citation>
    <scope>NUCLEOTIDE SEQUENCE [LARGE SCALE GENOMIC DNA]</scope>
    <source>
        <strain evidence="1 2">CBS 117.55</strain>
    </source>
</reference>
<sequence>MVSDTTWGSGGPEELAMVGDACVDGVAAAAAAAAAAGDEADLYTLMRQNGRPLGEYLSAAEQIRARFLLRMPEGEVIRAFVRGFDDLGVQVQVERDMSLGGGSSWDEVRGVVEQVIRRITGGDDGEGEKTANERLAHGVDQTTVNVRKPRRPRRSIPIVPADEEDSEFMAAMMRPH</sequence>